<dbReference type="OrthoDB" id="9776502at2"/>
<name>A0A1T4K4P3_9LACT</name>
<feature type="transmembrane region" description="Helical" evidence="1">
    <location>
        <begin position="389"/>
        <end position="411"/>
    </location>
</feature>
<keyword evidence="1" id="KW-1133">Transmembrane helix</keyword>
<dbReference type="Proteomes" id="UP000189941">
    <property type="component" value="Unassembled WGS sequence"/>
</dbReference>
<gene>
    <name evidence="2" type="ORF">SAMN02746011_00568</name>
</gene>
<reference evidence="3" key="1">
    <citation type="submission" date="2017-02" db="EMBL/GenBank/DDBJ databases">
        <authorList>
            <person name="Varghese N."/>
            <person name="Submissions S."/>
        </authorList>
    </citation>
    <scope>NUCLEOTIDE SEQUENCE [LARGE SCALE GENOMIC DNA]</scope>
    <source>
        <strain evidence="3">DSM 15739</strain>
    </source>
</reference>
<feature type="transmembrane region" description="Helical" evidence="1">
    <location>
        <begin position="357"/>
        <end position="377"/>
    </location>
</feature>
<organism evidence="2 3">
    <name type="scientific">Globicatella sulfidifaciens DSM 15739</name>
    <dbReference type="NCBI Taxonomy" id="1121925"/>
    <lineage>
        <taxon>Bacteria</taxon>
        <taxon>Bacillati</taxon>
        <taxon>Bacillota</taxon>
        <taxon>Bacilli</taxon>
        <taxon>Lactobacillales</taxon>
        <taxon>Aerococcaceae</taxon>
        <taxon>Globicatella</taxon>
    </lineage>
</organism>
<accession>A0A1T4K4P3</accession>
<feature type="transmembrane region" description="Helical" evidence="1">
    <location>
        <begin position="326"/>
        <end position="351"/>
    </location>
</feature>
<dbReference type="AlphaFoldDB" id="A0A1T4K4P3"/>
<dbReference type="Pfam" id="PF07613">
    <property type="entry name" value="DUF1576"/>
    <property type="match status" value="2"/>
</dbReference>
<feature type="transmembrane region" description="Helical" evidence="1">
    <location>
        <begin position="301"/>
        <end position="319"/>
    </location>
</feature>
<keyword evidence="3" id="KW-1185">Reference proteome</keyword>
<evidence type="ECO:0008006" key="4">
    <source>
        <dbReference type="Google" id="ProtNLM"/>
    </source>
</evidence>
<dbReference type="InterPro" id="IPR011470">
    <property type="entry name" value="DUF1576"/>
</dbReference>
<keyword evidence="1" id="KW-0812">Transmembrane</keyword>
<evidence type="ECO:0000313" key="2">
    <source>
        <dbReference type="EMBL" id="SJZ37285.1"/>
    </source>
</evidence>
<dbReference type="EMBL" id="FUWO01000003">
    <property type="protein sequence ID" value="SJZ37285.1"/>
    <property type="molecule type" value="Genomic_DNA"/>
</dbReference>
<evidence type="ECO:0000313" key="3">
    <source>
        <dbReference type="Proteomes" id="UP000189941"/>
    </source>
</evidence>
<protein>
    <recommendedName>
        <fullName evidence="4">DUF1576 domain-containing protein</fullName>
    </recommendedName>
</protein>
<feature type="transmembrane region" description="Helical" evidence="1">
    <location>
        <begin position="89"/>
        <end position="120"/>
    </location>
</feature>
<feature type="transmembrane region" description="Helical" evidence="1">
    <location>
        <begin position="154"/>
        <end position="174"/>
    </location>
</feature>
<feature type="transmembrane region" description="Helical" evidence="1">
    <location>
        <begin position="12"/>
        <end position="29"/>
    </location>
</feature>
<dbReference type="STRING" id="1121925.SAMN02746011_00568"/>
<dbReference type="RefSeq" id="WP_078755392.1">
    <property type="nucleotide sequence ID" value="NZ_FUWO01000003.1"/>
</dbReference>
<feature type="transmembrane region" description="Helical" evidence="1">
    <location>
        <begin position="56"/>
        <end position="77"/>
    </location>
</feature>
<feature type="transmembrane region" description="Helical" evidence="1">
    <location>
        <begin position="222"/>
        <end position="243"/>
    </location>
</feature>
<feature type="transmembrane region" description="Helical" evidence="1">
    <location>
        <begin position="269"/>
        <end position="289"/>
    </location>
</feature>
<feature type="transmembrane region" description="Helical" evidence="1">
    <location>
        <begin position="186"/>
        <end position="207"/>
    </location>
</feature>
<sequence>MKLNKSLLNRREFLLIITLYTFVFALFIPEELSVLQMYYQLIMSQTNLLTDFIEIAGFRATFFNVSLHSLVIYLLLLWKGQRYLTSFELGVIGLFLGHAFFGTHIINILPIILGTMFYYYSMNHEKEYRLVSILATANAPLVSSIYLDSVFGPYRWLLAMAVGFVIGSISVKIANQFVQFHKGYTLYNFGFTMGVIAMFISFIFPYFDMNVEINLFQDNEYAINYFEFYFWGWLILLAIIGLYRQKVQFKDLWSFIKIKGNFYHNQFRYFRTSTLTLNMLINGIVFYMLLKLINVSLNGPIIGAMLTVILFGAVGKTILNSLPISLGIIFSVYISGSSFNNTYIVLALLFSTGLAPISARFGPLWGFIAGVLHFHMVEISGQLHLGMNIYNNGFASGFVAAIVIPIIELIGEWKDSILNPS</sequence>
<keyword evidence="1" id="KW-0472">Membrane</keyword>
<evidence type="ECO:0000256" key="1">
    <source>
        <dbReference type="SAM" id="Phobius"/>
    </source>
</evidence>
<proteinExistence type="predicted"/>